<evidence type="ECO:0000256" key="1">
    <source>
        <dbReference type="SAM" id="MobiDB-lite"/>
    </source>
</evidence>
<accession>A0A935M6X5</accession>
<feature type="region of interest" description="Disordered" evidence="1">
    <location>
        <begin position="24"/>
        <end position="67"/>
    </location>
</feature>
<sequence>MAAIQTVDANVKQAAVAAIRAWRHTRDSDPAAKARGRGLPGSRPTRPAGQPRARHSGVRPALKLDHR</sequence>
<dbReference type="AlphaFoldDB" id="A0A935M6X5"/>
<proteinExistence type="predicted"/>
<dbReference type="Proteomes" id="UP000726105">
    <property type="component" value="Unassembled WGS sequence"/>
</dbReference>
<reference evidence="2 3" key="1">
    <citation type="submission" date="2020-10" db="EMBL/GenBank/DDBJ databases">
        <title>Connecting structure to function with the recovery of over 1000 high-quality activated sludge metagenome-assembled genomes encoding full-length rRNA genes using long-read sequencing.</title>
        <authorList>
            <person name="Singleton C.M."/>
            <person name="Petriglieri F."/>
            <person name="Kristensen J.M."/>
            <person name="Kirkegaard R.H."/>
            <person name="Michaelsen T.Y."/>
            <person name="Andersen M.H."/>
            <person name="Karst S.M."/>
            <person name="Dueholm M.S."/>
            <person name="Nielsen P.H."/>
            <person name="Albertsen M."/>
        </authorList>
    </citation>
    <scope>NUCLEOTIDE SEQUENCE [LARGE SCALE GENOMIC DNA]</scope>
    <source>
        <strain evidence="2">Ega_18-Q3-R5-49_MAXAC.001</strain>
    </source>
</reference>
<comment type="caution">
    <text evidence="2">The sequence shown here is derived from an EMBL/GenBank/DDBJ whole genome shotgun (WGS) entry which is preliminary data.</text>
</comment>
<organism evidence="2 3">
    <name type="scientific">Candidatus Phosphoribacter hodrii</name>
    <dbReference type="NCBI Taxonomy" id="2953743"/>
    <lineage>
        <taxon>Bacteria</taxon>
        <taxon>Bacillati</taxon>
        <taxon>Actinomycetota</taxon>
        <taxon>Actinomycetes</taxon>
        <taxon>Micrococcales</taxon>
        <taxon>Dermatophilaceae</taxon>
        <taxon>Candidatus Phosphoribacter</taxon>
    </lineage>
</organism>
<name>A0A935M6X5_9MICO</name>
<evidence type="ECO:0000313" key="3">
    <source>
        <dbReference type="Proteomes" id="UP000726105"/>
    </source>
</evidence>
<gene>
    <name evidence="2" type="ORF">IPI13_17675</name>
</gene>
<protein>
    <submittedName>
        <fullName evidence="2">Uncharacterized protein</fullName>
    </submittedName>
</protein>
<dbReference type="EMBL" id="JADJIB010000017">
    <property type="protein sequence ID" value="MBK7274886.1"/>
    <property type="molecule type" value="Genomic_DNA"/>
</dbReference>
<evidence type="ECO:0000313" key="2">
    <source>
        <dbReference type="EMBL" id="MBK7274886.1"/>
    </source>
</evidence>